<dbReference type="PANTHER" id="PTHR38593:SF1">
    <property type="entry name" value="BLR2558 PROTEIN"/>
    <property type="match status" value="1"/>
</dbReference>
<name>A0ABW0FS26_9CAUL</name>
<protein>
    <submittedName>
        <fullName evidence="3">DUF4142 domain-containing protein</fullName>
    </submittedName>
</protein>
<feature type="signal peptide" evidence="1">
    <location>
        <begin position="1"/>
        <end position="24"/>
    </location>
</feature>
<proteinExistence type="predicted"/>
<gene>
    <name evidence="3" type="ORF">ACFPIE_11375</name>
</gene>
<evidence type="ECO:0000313" key="3">
    <source>
        <dbReference type="EMBL" id="MFC5344517.1"/>
    </source>
</evidence>
<comment type="caution">
    <text evidence="3">The sequence shown here is derived from an EMBL/GenBank/DDBJ whole genome shotgun (WGS) entry which is preliminary data.</text>
</comment>
<dbReference type="PROSITE" id="PS51257">
    <property type="entry name" value="PROKAR_LIPOPROTEIN"/>
    <property type="match status" value="1"/>
</dbReference>
<evidence type="ECO:0000313" key="4">
    <source>
        <dbReference type="Proteomes" id="UP001596152"/>
    </source>
</evidence>
<dbReference type="Proteomes" id="UP001596152">
    <property type="component" value="Unassembled WGS sequence"/>
</dbReference>
<sequence>MTRTLMAGVAALALLSACSRSEEAQESATRAVDATQDAASGAVGQTSAATLGANTTEGFVTALATSDMYEVQAADIALSKSVSAGTTELANMIKRDHTASTDRLKTIAPTEAAGVTLPTALDQRRQGLIDNLNAAAPADFERIYLSQQVAAHNEALTLLSGFSDRSGTPQLAALAQEIIPKVTAHRDRAQALLDAM</sequence>
<feature type="chain" id="PRO_5046674508" evidence="1">
    <location>
        <begin position="25"/>
        <end position="196"/>
    </location>
</feature>
<reference evidence="4" key="1">
    <citation type="journal article" date="2019" name="Int. J. Syst. Evol. Microbiol.">
        <title>The Global Catalogue of Microorganisms (GCM) 10K type strain sequencing project: providing services to taxonomists for standard genome sequencing and annotation.</title>
        <authorList>
            <consortium name="The Broad Institute Genomics Platform"/>
            <consortium name="The Broad Institute Genome Sequencing Center for Infectious Disease"/>
            <person name="Wu L."/>
            <person name="Ma J."/>
        </authorList>
    </citation>
    <scope>NUCLEOTIDE SEQUENCE [LARGE SCALE GENOMIC DNA]</scope>
    <source>
        <strain evidence="4">JCM 12125</strain>
    </source>
</reference>
<dbReference type="InterPro" id="IPR025419">
    <property type="entry name" value="DUF4142"/>
</dbReference>
<dbReference type="Gene3D" id="1.20.1260.10">
    <property type="match status" value="1"/>
</dbReference>
<dbReference type="PANTHER" id="PTHR38593">
    <property type="entry name" value="BLR2558 PROTEIN"/>
    <property type="match status" value="1"/>
</dbReference>
<dbReference type="RefSeq" id="WP_374036141.1">
    <property type="nucleotide sequence ID" value="NZ_CP169082.1"/>
</dbReference>
<dbReference type="InterPro" id="IPR012347">
    <property type="entry name" value="Ferritin-like"/>
</dbReference>
<evidence type="ECO:0000259" key="2">
    <source>
        <dbReference type="Pfam" id="PF13628"/>
    </source>
</evidence>
<keyword evidence="4" id="KW-1185">Reference proteome</keyword>
<feature type="domain" description="DUF4142" evidence="2">
    <location>
        <begin position="55"/>
        <end position="192"/>
    </location>
</feature>
<dbReference type="Pfam" id="PF13628">
    <property type="entry name" value="DUF4142"/>
    <property type="match status" value="1"/>
</dbReference>
<keyword evidence="1" id="KW-0732">Signal</keyword>
<organism evidence="3 4">
    <name type="scientific">Brevundimonas staleyi</name>
    <dbReference type="NCBI Taxonomy" id="74326"/>
    <lineage>
        <taxon>Bacteria</taxon>
        <taxon>Pseudomonadati</taxon>
        <taxon>Pseudomonadota</taxon>
        <taxon>Alphaproteobacteria</taxon>
        <taxon>Caulobacterales</taxon>
        <taxon>Caulobacteraceae</taxon>
        <taxon>Brevundimonas</taxon>
    </lineage>
</organism>
<evidence type="ECO:0000256" key="1">
    <source>
        <dbReference type="SAM" id="SignalP"/>
    </source>
</evidence>
<accession>A0ABW0FS26</accession>
<dbReference type="EMBL" id="JBHSLF010000021">
    <property type="protein sequence ID" value="MFC5344517.1"/>
    <property type="molecule type" value="Genomic_DNA"/>
</dbReference>